<dbReference type="AlphaFoldDB" id="A0A7N0UPF6"/>
<evidence type="ECO:0000313" key="3">
    <source>
        <dbReference type="Proteomes" id="UP000594263"/>
    </source>
</evidence>
<organism evidence="2 3">
    <name type="scientific">Kalanchoe fedtschenkoi</name>
    <name type="common">Lavender scallops</name>
    <name type="synonym">South American air plant</name>
    <dbReference type="NCBI Taxonomy" id="63787"/>
    <lineage>
        <taxon>Eukaryota</taxon>
        <taxon>Viridiplantae</taxon>
        <taxon>Streptophyta</taxon>
        <taxon>Embryophyta</taxon>
        <taxon>Tracheophyta</taxon>
        <taxon>Spermatophyta</taxon>
        <taxon>Magnoliopsida</taxon>
        <taxon>eudicotyledons</taxon>
        <taxon>Gunneridae</taxon>
        <taxon>Pentapetalae</taxon>
        <taxon>Saxifragales</taxon>
        <taxon>Crassulaceae</taxon>
        <taxon>Kalanchoe</taxon>
    </lineage>
</organism>
<dbReference type="Proteomes" id="UP000594263">
    <property type="component" value="Unplaced"/>
</dbReference>
<reference evidence="2" key="1">
    <citation type="submission" date="2021-01" db="UniProtKB">
        <authorList>
            <consortium name="EnsemblPlants"/>
        </authorList>
    </citation>
    <scope>IDENTIFICATION</scope>
</reference>
<keyword evidence="3" id="KW-1185">Reference proteome</keyword>
<feature type="compositionally biased region" description="Basic and acidic residues" evidence="1">
    <location>
        <begin position="346"/>
        <end position="358"/>
    </location>
</feature>
<accession>A0A7N0UPF6</accession>
<evidence type="ECO:0000313" key="2">
    <source>
        <dbReference type="EnsemblPlants" id="Kaladp0079s0058.1.v1.1"/>
    </source>
</evidence>
<dbReference type="Gramene" id="Kaladp0079s0058.1.v1.1">
    <property type="protein sequence ID" value="Kaladp0079s0058.1.v1.1"/>
    <property type="gene ID" value="Kaladp0079s0058.v1.1"/>
</dbReference>
<dbReference type="PANTHER" id="PTHR45749">
    <property type="match status" value="1"/>
</dbReference>
<feature type="region of interest" description="Disordered" evidence="1">
    <location>
        <begin position="338"/>
        <end position="358"/>
    </location>
</feature>
<evidence type="ECO:0000256" key="1">
    <source>
        <dbReference type="SAM" id="MobiDB-lite"/>
    </source>
</evidence>
<sequence length="358" mass="41770">MHGRTTIDSSRSQSHISAIARGSEYNSLRRTSKQSFYSKWSNGALDKFVVKELQISLENESIYVNLFENYDNVKNIVSNDNIDHSDTDDNDNIDLIHSFGSKDCFKNLNDDGQNEESLNSRIDIFDPRYWDTLDSKMINILAVKGSKRDMFIQKGPKNKIEHEVGMEHKKNWATWYELRCRLNANKTIDHAAQKQFTKERDHWKNVLVRIISIVKFLAKHSIAFRGTKERLYENNNRNFLGLIEILVEFDQVIQEHVRRITSDDIHFHYLGHNIQNELISLIASSIKSEIIKKERQPEWQILKDNVKELTLIKSLSSTRWESRVDSVKATIRFRIGERSQVSENDNDPKIKSEAKSLS</sequence>
<dbReference type="PANTHER" id="PTHR45749:SF35">
    <property type="entry name" value="AC-LIKE TRANSPOSASE-RELATED"/>
    <property type="match status" value="1"/>
</dbReference>
<dbReference type="EnsemblPlants" id="Kaladp0079s0058.1.v1.1">
    <property type="protein sequence ID" value="Kaladp0079s0058.1.v1.1"/>
    <property type="gene ID" value="Kaladp0079s0058.v1.1"/>
</dbReference>
<protein>
    <recommendedName>
        <fullName evidence="4">DUF4371 domain-containing protein</fullName>
    </recommendedName>
</protein>
<evidence type="ECO:0008006" key="4">
    <source>
        <dbReference type="Google" id="ProtNLM"/>
    </source>
</evidence>
<proteinExistence type="predicted"/>
<name>A0A7N0UPF6_KALFE</name>